<dbReference type="PANTHER" id="PTHR24567">
    <property type="entry name" value="CRP FAMILY TRANSCRIPTIONAL REGULATORY PROTEIN"/>
    <property type="match status" value="1"/>
</dbReference>
<dbReference type="AlphaFoldDB" id="G7Q5Y5"/>
<dbReference type="STRING" id="694327.DFW101_0906"/>
<dbReference type="GO" id="GO:0005829">
    <property type="term" value="C:cytosol"/>
    <property type="evidence" value="ECO:0007669"/>
    <property type="project" value="TreeGrafter"/>
</dbReference>
<dbReference type="Proteomes" id="UP000004662">
    <property type="component" value="Chromosome"/>
</dbReference>
<dbReference type="HOGENOM" id="CLU_075053_16_0_7"/>
<accession>G7Q5Y5</accession>
<dbReference type="InterPro" id="IPR000595">
    <property type="entry name" value="cNMP-bd_dom"/>
</dbReference>
<dbReference type="InterPro" id="IPR018490">
    <property type="entry name" value="cNMP-bd_dom_sf"/>
</dbReference>
<dbReference type="InterPro" id="IPR014710">
    <property type="entry name" value="RmlC-like_jellyroll"/>
</dbReference>
<dbReference type="GO" id="GO:0003700">
    <property type="term" value="F:DNA-binding transcription factor activity"/>
    <property type="evidence" value="ECO:0007669"/>
    <property type="project" value="TreeGrafter"/>
</dbReference>
<dbReference type="Gene3D" id="2.60.120.10">
    <property type="entry name" value="Jelly Rolls"/>
    <property type="match status" value="1"/>
</dbReference>
<dbReference type="RefSeq" id="WP_009180343.1">
    <property type="nucleotide sequence ID" value="NZ_CM001368.1"/>
</dbReference>
<evidence type="ECO:0000313" key="3">
    <source>
        <dbReference type="Proteomes" id="UP000004662"/>
    </source>
</evidence>
<evidence type="ECO:0000259" key="1">
    <source>
        <dbReference type="PROSITE" id="PS50042"/>
    </source>
</evidence>
<feature type="domain" description="Cyclic nucleotide-binding" evidence="1">
    <location>
        <begin position="22"/>
        <end position="124"/>
    </location>
</feature>
<dbReference type="PROSITE" id="PS50042">
    <property type="entry name" value="CNMP_BINDING_3"/>
    <property type="match status" value="1"/>
</dbReference>
<dbReference type="EMBL" id="CM001368">
    <property type="protein sequence ID" value="EHJ46922.1"/>
    <property type="molecule type" value="Genomic_DNA"/>
</dbReference>
<proteinExistence type="predicted"/>
<name>G7Q5Y5_9BACT</name>
<dbReference type="SUPFAM" id="SSF51206">
    <property type="entry name" value="cAMP-binding domain-like"/>
    <property type="match status" value="1"/>
</dbReference>
<dbReference type="SMART" id="SM00100">
    <property type="entry name" value="cNMP"/>
    <property type="match status" value="1"/>
</dbReference>
<keyword evidence="3" id="KW-1185">Reference proteome</keyword>
<dbReference type="Pfam" id="PF00027">
    <property type="entry name" value="cNMP_binding"/>
    <property type="match status" value="1"/>
</dbReference>
<organism evidence="2 3">
    <name type="scientific">Solidesulfovibrio carbinoliphilus subsp. oakridgensis</name>
    <dbReference type="NCBI Taxonomy" id="694327"/>
    <lineage>
        <taxon>Bacteria</taxon>
        <taxon>Pseudomonadati</taxon>
        <taxon>Thermodesulfobacteriota</taxon>
        <taxon>Desulfovibrionia</taxon>
        <taxon>Desulfovibrionales</taxon>
        <taxon>Desulfovibrionaceae</taxon>
        <taxon>Solidesulfovibrio</taxon>
    </lineage>
</organism>
<dbReference type="CDD" id="cd00038">
    <property type="entry name" value="CAP_ED"/>
    <property type="match status" value="1"/>
</dbReference>
<protein>
    <submittedName>
        <fullName evidence="2">Transcriptional regulator, Crp/Fnr family</fullName>
    </submittedName>
</protein>
<evidence type="ECO:0000313" key="2">
    <source>
        <dbReference type="EMBL" id="EHJ46922.1"/>
    </source>
</evidence>
<reference evidence="3" key="1">
    <citation type="journal article" date="2015" name="Genome Announc.">
        <title>High-Quality Draft Genome Sequence of Desulfovibrio carbinoliphilus FW-101-2B, an Organic Acid-Oxidizing Sulfate-Reducing Bacterium Isolated from Uranium(VI)-Contaminated Groundwater.</title>
        <authorList>
            <person name="Ramsay B.D."/>
            <person name="Hwang C."/>
            <person name="Woo H.L."/>
            <person name="Carroll S.L."/>
            <person name="Lucas S."/>
            <person name="Han J."/>
            <person name="Lapidus A.L."/>
            <person name="Cheng J.F."/>
            <person name="Goodwin L.A."/>
            <person name="Pitluck S."/>
            <person name="Peters L."/>
            <person name="Chertkov O."/>
            <person name="Held B."/>
            <person name="Detter J.C."/>
            <person name="Han C.S."/>
            <person name="Tapia R."/>
            <person name="Land M.L."/>
            <person name="Hauser L.J."/>
            <person name="Kyrpides N.C."/>
            <person name="Ivanova N.N."/>
            <person name="Mikhailova N."/>
            <person name="Pagani I."/>
            <person name="Woyke T."/>
            <person name="Arkin A.P."/>
            <person name="Dehal P."/>
            <person name="Chivian D."/>
            <person name="Criddle C.S."/>
            <person name="Wu W."/>
            <person name="Chakraborty R."/>
            <person name="Hazen T.C."/>
            <person name="Fields M.W."/>
        </authorList>
    </citation>
    <scope>NUCLEOTIDE SEQUENCE [LARGE SCALE GENOMIC DNA]</scope>
    <source>
        <strain evidence="3">FW-101-2B</strain>
    </source>
</reference>
<dbReference type="eggNOG" id="COG0664">
    <property type="taxonomic scope" value="Bacteria"/>
</dbReference>
<gene>
    <name evidence="2" type="ORF">DFW101_0906</name>
</gene>
<dbReference type="OrthoDB" id="9784809at2"/>
<dbReference type="PANTHER" id="PTHR24567:SF74">
    <property type="entry name" value="HTH-TYPE TRANSCRIPTIONAL REGULATOR ARCR"/>
    <property type="match status" value="1"/>
</dbReference>
<dbReference type="InterPro" id="IPR050397">
    <property type="entry name" value="Env_Response_Regulators"/>
</dbReference>
<sequence>MEIAQTETDKAAIAARLDGLKLGAAFTWEEIRVLAGYLREKVFPAATVIIQEGRKATSLAFLEEGVVTIQKEDTGQPERHIIDLSRDAVIGEIAFFDSEPRSATVVAKTDVRLLVMTREHFDALAEAHPHLAIKVLFYIGRVLSRRLRQVTGRFVGLLA</sequence>